<dbReference type="EMBL" id="JWZX01003353">
    <property type="protein sequence ID" value="KOO21542.1"/>
    <property type="molecule type" value="Genomic_DNA"/>
</dbReference>
<dbReference type="OrthoDB" id="341421at2759"/>
<dbReference type="InterPro" id="IPR015353">
    <property type="entry name" value="Rubisco_LSMT_subst-bd"/>
</dbReference>
<dbReference type="SUPFAM" id="SSF81822">
    <property type="entry name" value="RuBisCo LSMT C-terminal, substrate-binding domain"/>
    <property type="match status" value="1"/>
</dbReference>
<evidence type="ECO:0000313" key="7">
    <source>
        <dbReference type="EMBL" id="KOO21542.1"/>
    </source>
</evidence>
<dbReference type="GO" id="GO:0006351">
    <property type="term" value="P:DNA-templated transcription"/>
    <property type="evidence" value="ECO:0007669"/>
    <property type="project" value="InterPro"/>
</dbReference>
<dbReference type="InterPro" id="IPR036464">
    <property type="entry name" value="Rubisco_LSMT_subst-bd_sf"/>
</dbReference>
<dbReference type="Gene3D" id="3.90.1410.10">
    <property type="entry name" value="set domain protein methyltransferase, domain 1"/>
    <property type="match status" value="1"/>
</dbReference>
<evidence type="ECO:0000256" key="2">
    <source>
        <dbReference type="ARBA" id="ARBA00009430"/>
    </source>
</evidence>
<dbReference type="GO" id="GO:0003677">
    <property type="term" value="F:DNA binding"/>
    <property type="evidence" value="ECO:0007669"/>
    <property type="project" value="InterPro"/>
</dbReference>
<comment type="caution">
    <text evidence="7">The sequence shown here is derived from an EMBL/GenBank/DDBJ whole genome shotgun (WGS) entry which is preliminary data.</text>
</comment>
<comment type="similarity">
    <text evidence="2">Belongs to the eukaryotic RPA49/POLR1E RNA polymerase subunit family.</text>
</comment>
<dbReference type="InterPro" id="IPR046341">
    <property type="entry name" value="SET_dom_sf"/>
</dbReference>
<organism evidence="7 8">
    <name type="scientific">Chrysochromulina tobinii</name>
    <dbReference type="NCBI Taxonomy" id="1460289"/>
    <lineage>
        <taxon>Eukaryota</taxon>
        <taxon>Haptista</taxon>
        <taxon>Haptophyta</taxon>
        <taxon>Prymnesiophyceae</taxon>
        <taxon>Prymnesiales</taxon>
        <taxon>Chrysochromulinaceae</taxon>
        <taxon>Chrysochromulina</taxon>
    </lineage>
</organism>
<dbReference type="Pfam" id="PF06870">
    <property type="entry name" value="RNA_pol_I_A49"/>
    <property type="match status" value="1"/>
</dbReference>
<protein>
    <submittedName>
        <fullName evidence="7">Ribulose-bisphosphate carboxylase oxygenase large subunit n-isoform 1</fullName>
    </submittedName>
</protein>
<evidence type="ECO:0000313" key="8">
    <source>
        <dbReference type="Proteomes" id="UP000037460"/>
    </source>
</evidence>
<evidence type="ECO:0000256" key="4">
    <source>
        <dbReference type="ARBA" id="ARBA00023163"/>
    </source>
</evidence>
<dbReference type="GO" id="GO:0000428">
    <property type="term" value="C:DNA-directed RNA polymerase complex"/>
    <property type="evidence" value="ECO:0007669"/>
    <property type="project" value="UniProtKB-KW"/>
</dbReference>
<proteinExistence type="inferred from homology"/>
<evidence type="ECO:0000256" key="5">
    <source>
        <dbReference type="ARBA" id="ARBA00023242"/>
    </source>
</evidence>
<dbReference type="Pfam" id="PF09273">
    <property type="entry name" value="Rubis-subs-bind"/>
    <property type="match status" value="1"/>
</dbReference>
<keyword evidence="4" id="KW-0804">Transcription</keyword>
<dbReference type="Gene3D" id="3.90.1420.10">
    <property type="entry name" value="Rubisco LSMT, substrate-binding domain"/>
    <property type="match status" value="1"/>
</dbReference>
<comment type="subcellular location">
    <subcellularLocation>
        <location evidence="1">Nucleus</location>
        <location evidence="1">Nucleolus</location>
    </subcellularLocation>
</comment>
<gene>
    <name evidence="7" type="ORF">Ctob_008375</name>
</gene>
<sequence length="744" mass="80410">MLRATLSVVPSTDEMAAPVVLSFPSTTPPGLQSAEGSSRLRLELRRNPSDRKKHQCEAVLQNDTIKYTGVNYGRDGTAAKSAGAFLIGVHHKGSGTVKLAAAQLYVMKPAVKAPKVSLEPPEEFSVTISSGAEYNDRKRQLVSQLGAAKARKRQRVADTGAVSSNAVLDALALNADISGAAREAADKPVVELSELERHPLHPPFDLAATSAAHAYPRSSFAPDRVWDSLDYKPLRAASKSAEELEKLAAEPTLFSPYVLGLLAGKLPGDKLARTHLLRATLYLTHMLRFSSLHAPIAPIREGSEGHPDAQRLRVPPDSWAQLLEDFTEPLSAREGEPLREGMPTKRRVTPPLREKLAMHCIALALVHVGGGRLRCDALAATLGLTEQKVGFYLKQLGCVVEKAGGGKQALRARKYAGSVRSSLVRLVGEEASGQALMRSTDEERLGWALDMVHSRSFSVDIGTRGVVRLMVPFLDLLNSNPAAPTCSFTYDDTDVPPSFAVDLLAPAVERPLPAVGTEVFLDYGPQTSEELLLMYGFVPPVPTPSDAVTLLGAYAPEDLVAAIAAAEEAEGSVAAALLQQEKMALLASCRYGPPREFELSARRLNPAIVCALRLALLTRQELDGECGGSWKRPLAHAPVCLANERRVALALHARLQRMLELEPTTLEHDRALLAGRAGDEGVDDEEGMLEELRPAIMLRANRKQVITECTARLDQFVAATDAGEATSVNLLDYFDDYMPSIRIT</sequence>
<evidence type="ECO:0000256" key="3">
    <source>
        <dbReference type="ARBA" id="ARBA00022478"/>
    </source>
</evidence>
<dbReference type="PANTHER" id="PTHR14440">
    <property type="entry name" value="DNA-DIRECTED RNA POLYMERASE I SUBUNIT RPA49"/>
    <property type="match status" value="1"/>
</dbReference>
<keyword evidence="8" id="KW-1185">Reference proteome</keyword>
<evidence type="ECO:0000259" key="6">
    <source>
        <dbReference type="Pfam" id="PF09273"/>
    </source>
</evidence>
<dbReference type="CDD" id="cd10527">
    <property type="entry name" value="SET_LSMT"/>
    <property type="match status" value="1"/>
</dbReference>
<dbReference type="InterPro" id="IPR009668">
    <property type="entry name" value="RNA_pol-assoc_fac_A49-like"/>
</dbReference>
<evidence type="ECO:0000256" key="1">
    <source>
        <dbReference type="ARBA" id="ARBA00004604"/>
    </source>
</evidence>
<dbReference type="GO" id="GO:0005730">
    <property type="term" value="C:nucleolus"/>
    <property type="evidence" value="ECO:0007669"/>
    <property type="project" value="UniProtKB-SubCell"/>
</dbReference>
<keyword evidence="5" id="KW-0539">Nucleus</keyword>
<reference evidence="8" key="1">
    <citation type="journal article" date="2015" name="PLoS Genet.">
        <title>Genome Sequence and Transcriptome Analyses of Chrysochromulina tobin: Metabolic Tools for Enhanced Algal Fitness in the Prominent Order Prymnesiales (Haptophyceae).</title>
        <authorList>
            <person name="Hovde B.T."/>
            <person name="Deodato C.R."/>
            <person name="Hunsperger H.M."/>
            <person name="Ryken S.A."/>
            <person name="Yost W."/>
            <person name="Jha R.K."/>
            <person name="Patterson J."/>
            <person name="Monnat R.J. Jr."/>
            <person name="Barlow S.B."/>
            <person name="Starkenburg S.R."/>
            <person name="Cattolico R.A."/>
        </authorList>
    </citation>
    <scope>NUCLEOTIDE SEQUENCE</scope>
    <source>
        <strain evidence="8">CCMP291</strain>
    </source>
</reference>
<name>A0A0M0J5F2_9EUKA</name>
<keyword evidence="3" id="KW-0240">DNA-directed RNA polymerase</keyword>
<dbReference type="SUPFAM" id="SSF82199">
    <property type="entry name" value="SET domain"/>
    <property type="match status" value="1"/>
</dbReference>
<feature type="domain" description="Rubisco LSMT substrate-binding" evidence="6">
    <location>
        <begin position="578"/>
        <end position="705"/>
    </location>
</feature>
<accession>A0A0M0J5F2</accession>
<dbReference type="AlphaFoldDB" id="A0A0M0J5F2"/>
<dbReference type="Proteomes" id="UP000037460">
    <property type="component" value="Unassembled WGS sequence"/>
</dbReference>